<feature type="domain" description="FAD-binding" evidence="6">
    <location>
        <begin position="287"/>
        <end position="326"/>
    </location>
</feature>
<keyword evidence="3" id="KW-0274">FAD</keyword>
<evidence type="ECO:0000313" key="8">
    <source>
        <dbReference type="Proteomes" id="UP000019471"/>
    </source>
</evidence>
<dbReference type="PRINTS" id="PR00420">
    <property type="entry name" value="RNGMNOXGNASE"/>
</dbReference>
<dbReference type="InterPro" id="IPR050493">
    <property type="entry name" value="FAD-dep_Monooxygenase_BioMet"/>
</dbReference>
<evidence type="ECO:0000256" key="2">
    <source>
        <dbReference type="ARBA" id="ARBA00022630"/>
    </source>
</evidence>
<dbReference type="Pfam" id="PF01494">
    <property type="entry name" value="FAD_binding_3"/>
    <property type="match status" value="2"/>
</dbReference>
<keyword evidence="8" id="KW-1185">Reference proteome</keyword>
<name>W9X2C0_9EURO</name>
<dbReference type="AlphaFoldDB" id="W9X2C0"/>
<dbReference type="eggNOG" id="KOG2614">
    <property type="taxonomic scope" value="Eukaryota"/>
</dbReference>
<keyword evidence="2" id="KW-0285">Flavoprotein</keyword>
<feature type="domain" description="FAD-binding" evidence="6">
    <location>
        <begin position="13"/>
        <end position="158"/>
    </location>
</feature>
<accession>W9X2C0</accession>
<dbReference type="Gene3D" id="3.50.50.60">
    <property type="entry name" value="FAD/NAD(P)-binding domain"/>
    <property type="match status" value="2"/>
</dbReference>
<dbReference type="GO" id="GO:0004497">
    <property type="term" value="F:monooxygenase activity"/>
    <property type="evidence" value="ECO:0007669"/>
    <property type="project" value="UniProtKB-KW"/>
</dbReference>
<comment type="similarity">
    <text evidence="1">Belongs to the paxM FAD-dependent monooxygenase family.</text>
</comment>
<gene>
    <name evidence="7" type="ORF">A1O5_06074</name>
</gene>
<evidence type="ECO:0000256" key="1">
    <source>
        <dbReference type="ARBA" id="ARBA00007992"/>
    </source>
</evidence>
<dbReference type="RefSeq" id="XP_007744860.1">
    <property type="nucleotide sequence ID" value="XM_007746670.1"/>
</dbReference>
<dbReference type="PANTHER" id="PTHR13789">
    <property type="entry name" value="MONOOXYGENASE"/>
    <property type="match status" value="1"/>
</dbReference>
<comment type="caution">
    <text evidence="7">The sequence shown here is derived from an EMBL/GenBank/DDBJ whole genome shotgun (WGS) entry which is preliminary data.</text>
</comment>
<protein>
    <recommendedName>
        <fullName evidence="6">FAD-binding domain-containing protein</fullName>
    </recommendedName>
</protein>
<dbReference type="EMBL" id="AMGX01000008">
    <property type="protein sequence ID" value="EXJ71081.1"/>
    <property type="molecule type" value="Genomic_DNA"/>
</dbReference>
<dbReference type="OrthoDB" id="16820at2759"/>
<keyword evidence="4" id="KW-0560">Oxidoreductase</keyword>
<dbReference type="STRING" id="1182543.W9X2C0"/>
<evidence type="ECO:0000256" key="5">
    <source>
        <dbReference type="ARBA" id="ARBA00023033"/>
    </source>
</evidence>
<evidence type="ECO:0000313" key="7">
    <source>
        <dbReference type="EMBL" id="EXJ71081.1"/>
    </source>
</evidence>
<proteinExistence type="inferred from homology"/>
<dbReference type="Proteomes" id="UP000019471">
    <property type="component" value="Unassembled WGS sequence"/>
</dbReference>
<dbReference type="HOGENOM" id="CLU_009665_19_3_1"/>
<dbReference type="GO" id="GO:0071949">
    <property type="term" value="F:FAD binding"/>
    <property type="evidence" value="ECO:0007669"/>
    <property type="project" value="InterPro"/>
</dbReference>
<dbReference type="GeneID" id="19190787"/>
<evidence type="ECO:0000256" key="4">
    <source>
        <dbReference type="ARBA" id="ARBA00023002"/>
    </source>
</evidence>
<evidence type="ECO:0000256" key="3">
    <source>
        <dbReference type="ARBA" id="ARBA00022827"/>
    </source>
</evidence>
<organism evidence="7 8">
    <name type="scientific">Cladophialophora psammophila CBS 110553</name>
    <dbReference type="NCBI Taxonomy" id="1182543"/>
    <lineage>
        <taxon>Eukaryota</taxon>
        <taxon>Fungi</taxon>
        <taxon>Dikarya</taxon>
        <taxon>Ascomycota</taxon>
        <taxon>Pezizomycotina</taxon>
        <taxon>Eurotiomycetes</taxon>
        <taxon>Chaetothyriomycetidae</taxon>
        <taxon>Chaetothyriales</taxon>
        <taxon>Herpotrichiellaceae</taxon>
        <taxon>Cladophialophora</taxon>
    </lineage>
</organism>
<dbReference type="InterPro" id="IPR002938">
    <property type="entry name" value="FAD-bd"/>
</dbReference>
<reference evidence="7 8" key="1">
    <citation type="submission" date="2013-03" db="EMBL/GenBank/DDBJ databases">
        <title>The Genome Sequence of Cladophialophora psammophila CBS 110553.</title>
        <authorList>
            <consortium name="The Broad Institute Genomics Platform"/>
            <person name="Cuomo C."/>
            <person name="de Hoog S."/>
            <person name="Gorbushina A."/>
            <person name="Walker B."/>
            <person name="Young S.K."/>
            <person name="Zeng Q."/>
            <person name="Gargeya S."/>
            <person name="Fitzgerald M."/>
            <person name="Haas B."/>
            <person name="Abouelleil A."/>
            <person name="Allen A.W."/>
            <person name="Alvarado L."/>
            <person name="Arachchi H.M."/>
            <person name="Berlin A.M."/>
            <person name="Chapman S.B."/>
            <person name="Gainer-Dewar J."/>
            <person name="Goldberg J."/>
            <person name="Griggs A."/>
            <person name="Gujja S."/>
            <person name="Hansen M."/>
            <person name="Howarth C."/>
            <person name="Imamovic A."/>
            <person name="Ireland A."/>
            <person name="Larimer J."/>
            <person name="McCowan C."/>
            <person name="Murphy C."/>
            <person name="Pearson M."/>
            <person name="Poon T.W."/>
            <person name="Priest M."/>
            <person name="Roberts A."/>
            <person name="Saif S."/>
            <person name="Shea T."/>
            <person name="Sisk P."/>
            <person name="Sykes S."/>
            <person name="Wortman J."/>
            <person name="Nusbaum C."/>
            <person name="Birren B."/>
        </authorList>
    </citation>
    <scope>NUCLEOTIDE SEQUENCE [LARGE SCALE GENOMIC DNA]</scope>
    <source>
        <strain evidence="7 8">CBS 110553</strain>
    </source>
</reference>
<keyword evidence="5" id="KW-0503">Monooxygenase</keyword>
<sequence length="329" mass="35962">MIYISGDIPEVHKVLIIGAGPTGLAAALHLERQNGLSSTVYEIRPEPTALGGAVMVPCNGLRLPGSIGLYERLSLKAAQSTKNVLYSSQGEELGKLVLGSWSAEKTGYWPMRVKRTDLQEALCTEAQTEEIPIHYGKRLVSNKDHDKKVTVMFSDGSVDTADLLLGLFRHLDHLFFVPVSVLPPKGGVTNLTGTLTPHKMFALMPCTASGDTLYWVFSYEVPMPASGSSSSRDGWAERSRIEEEGFKPTLLAILNDVPTKWGALLREVVGKTDVVKFYPIYRLRLGGKWSRGRCLLIGDAAHAMSPHVGQGVSMALEDVFLLSRVLELK</sequence>
<evidence type="ECO:0000259" key="6">
    <source>
        <dbReference type="Pfam" id="PF01494"/>
    </source>
</evidence>
<dbReference type="InterPro" id="IPR036188">
    <property type="entry name" value="FAD/NAD-bd_sf"/>
</dbReference>
<dbReference type="PANTHER" id="PTHR13789:SF309">
    <property type="entry name" value="PUTATIVE (AFU_ORTHOLOGUE AFUA_6G14510)-RELATED"/>
    <property type="match status" value="1"/>
</dbReference>
<dbReference type="SUPFAM" id="SSF51905">
    <property type="entry name" value="FAD/NAD(P)-binding domain"/>
    <property type="match status" value="1"/>
</dbReference>